<accession>A0A975JGA5</accession>
<dbReference type="AlphaFoldDB" id="A0A975JGA5"/>
<dbReference type="Proteomes" id="UP000683291">
    <property type="component" value="Chromosome 1"/>
</dbReference>
<reference evidence="2" key="1">
    <citation type="submission" date="2021-04" db="EMBL/GenBank/DDBJ databases">
        <title>Complete genome sequence for Sulfitobacter sp. strain JK7-1.</title>
        <authorList>
            <person name="Park S.-J."/>
        </authorList>
    </citation>
    <scope>NUCLEOTIDE SEQUENCE</scope>
    <source>
        <strain evidence="2">JK7-1</strain>
    </source>
</reference>
<proteinExistence type="predicted"/>
<organism evidence="2 3">
    <name type="scientific">Sulfitobacter albidus</name>
    <dbReference type="NCBI Taxonomy" id="2829501"/>
    <lineage>
        <taxon>Bacteria</taxon>
        <taxon>Pseudomonadati</taxon>
        <taxon>Pseudomonadota</taxon>
        <taxon>Alphaproteobacteria</taxon>
        <taxon>Rhodobacterales</taxon>
        <taxon>Roseobacteraceae</taxon>
        <taxon>Sulfitobacter</taxon>
    </lineage>
</organism>
<evidence type="ECO:0000313" key="2">
    <source>
        <dbReference type="EMBL" id="QUJ78001.1"/>
    </source>
</evidence>
<evidence type="ECO:0000256" key="1">
    <source>
        <dbReference type="SAM" id="Phobius"/>
    </source>
</evidence>
<keyword evidence="1" id="KW-0472">Membrane</keyword>
<evidence type="ECO:0008006" key="4">
    <source>
        <dbReference type="Google" id="ProtNLM"/>
    </source>
</evidence>
<gene>
    <name evidence="2" type="ORF">KDD17_09230</name>
</gene>
<dbReference type="EMBL" id="CP073581">
    <property type="protein sequence ID" value="QUJ78001.1"/>
    <property type="molecule type" value="Genomic_DNA"/>
</dbReference>
<keyword evidence="3" id="KW-1185">Reference proteome</keyword>
<keyword evidence="1" id="KW-1133">Transmembrane helix</keyword>
<sequence length="185" mass="21284">MINLKSFLNLDFARDEEGSIALETMIIIPVLFWVYMAMFSIFDAYRQYALHQKAAYTIGDMVSRETAAIDNDYLDGMHALFDTMTRDPQDSTLRVSLVYYDAGSNTIKLDWSQTRGTLMPQLSEDDVTNIKGQLPNMVDAERVLLVETWANYEPPFKTGLERRVIDNFVFTRPRYAPQIVFDNAV</sequence>
<evidence type="ECO:0000313" key="3">
    <source>
        <dbReference type="Proteomes" id="UP000683291"/>
    </source>
</evidence>
<name>A0A975JGA5_9RHOB</name>
<feature type="transmembrane region" description="Helical" evidence="1">
    <location>
        <begin position="20"/>
        <end position="42"/>
    </location>
</feature>
<protein>
    <recommendedName>
        <fullName evidence="4">Pilus assembly protein</fullName>
    </recommendedName>
</protein>
<dbReference type="KEGG" id="sual:KDD17_09230"/>
<keyword evidence="1" id="KW-0812">Transmembrane</keyword>